<keyword evidence="3" id="KW-0560">Oxidoreductase</keyword>
<reference evidence="5 6" key="1">
    <citation type="submission" date="2015-11" db="EMBL/GenBank/DDBJ databases">
        <title>Expanding the genomic diversity of Burkholderia species for the development of highly accurate diagnostics.</title>
        <authorList>
            <person name="Sahl J."/>
            <person name="Keim P."/>
            <person name="Wagner D."/>
        </authorList>
    </citation>
    <scope>NUCLEOTIDE SEQUENCE [LARGE SCALE GENOMIC DNA]</scope>
    <source>
        <strain evidence="5 6">MSMB1302</strain>
    </source>
</reference>
<evidence type="ECO:0008006" key="7">
    <source>
        <dbReference type="Google" id="ProtNLM"/>
    </source>
</evidence>
<dbReference type="SUPFAM" id="SSF51197">
    <property type="entry name" value="Clavaminate synthase-like"/>
    <property type="match status" value="1"/>
</dbReference>
<sequence length="328" mass="37495">MNPHTETASIASDRVRAGVAPHRVVPHPESQRLPRVALQCDDVRQFLDDTAHITTRSLEYVPYSRFTLTESVQRIWGTLLIDTLRALIVARRSGGFVLDISEATTNDEDLIRFTTALAHAIGTPDNDVLSGKFYARLPVQSKDVTPQSSNLFQPYRTFGLHTDGAASPSPTTDWLVFGKTVERHVKGGRNRLLHLDDWRDLRRFADAPQGRKPFLIALPPSNDPRQQQWGNNVRSQPLDRPIFFDWHDELCVRFADQFIHPTTLEDAAYLREFVESIESDPAVEYLTIPVGSMMFLNNNYWLHGREVFEPHPELFREIIRMRGMLRAA</sequence>
<dbReference type="InterPro" id="IPR042098">
    <property type="entry name" value="TauD-like_sf"/>
</dbReference>
<dbReference type="GO" id="GO:0016706">
    <property type="term" value="F:2-oxoglutarate-dependent dioxygenase activity"/>
    <property type="evidence" value="ECO:0007669"/>
    <property type="project" value="UniProtKB-ARBA"/>
</dbReference>
<proteinExistence type="predicted"/>
<evidence type="ECO:0000256" key="2">
    <source>
        <dbReference type="ARBA" id="ARBA00022964"/>
    </source>
</evidence>
<dbReference type="RefSeq" id="WP_059733192.1">
    <property type="nucleotide sequence ID" value="NZ_LOYH01000109.1"/>
</dbReference>
<name>A0A118KC35_BURCE</name>
<evidence type="ECO:0000256" key="1">
    <source>
        <dbReference type="ARBA" id="ARBA00022723"/>
    </source>
</evidence>
<dbReference type="EMBL" id="LOYH01000109">
    <property type="protein sequence ID" value="KVK71984.1"/>
    <property type="molecule type" value="Genomic_DNA"/>
</dbReference>
<keyword evidence="4" id="KW-0408">Iron</keyword>
<dbReference type="Proteomes" id="UP000069001">
    <property type="component" value="Unassembled WGS sequence"/>
</dbReference>
<evidence type="ECO:0000256" key="3">
    <source>
        <dbReference type="ARBA" id="ARBA00023002"/>
    </source>
</evidence>
<dbReference type="Pfam" id="PF08943">
    <property type="entry name" value="CsiD"/>
    <property type="match status" value="1"/>
</dbReference>
<evidence type="ECO:0000256" key="4">
    <source>
        <dbReference type="ARBA" id="ARBA00023004"/>
    </source>
</evidence>
<gene>
    <name evidence="5" type="ORF">WS90_36120</name>
</gene>
<dbReference type="InterPro" id="IPR015038">
    <property type="entry name" value="GlaH"/>
</dbReference>
<keyword evidence="1" id="KW-0479">Metal-binding</keyword>
<dbReference type="GO" id="GO:0050498">
    <property type="term" value="F:oxidoreductase activity, acting on paired donors, with incorporation or reduction of molecular oxygen, with 2-oxoglutarate as one donor, and the other dehydrogenated"/>
    <property type="evidence" value="ECO:0007669"/>
    <property type="project" value="InterPro"/>
</dbReference>
<dbReference type="AlphaFoldDB" id="A0A118KC35"/>
<protein>
    <recommendedName>
        <fullName evidence="7">Protein CsiD</fullName>
    </recommendedName>
</protein>
<comment type="caution">
    <text evidence="5">The sequence shown here is derived from an EMBL/GenBank/DDBJ whole genome shotgun (WGS) entry which is preliminary data.</text>
</comment>
<keyword evidence="2" id="KW-0223">Dioxygenase</keyword>
<organism evidence="5 6">
    <name type="scientific">Burkholderia cepacia</name>
    <name type="common">Pseudomonas cepacia</name>
    <dbReference type="NCBI Taxonomy" id="292"/>
    <lineage>
        <taxon>Bacteria</taxon>
        <taxon>Pseudomonadati</taxon>
        <taxon>Pseudomonadota</taxon>
        <taxon>Betaproteobacteria</taxon>
        <taxon>Burkholderiales</taxon>
        <taxon>Burkholderiaceae</taxon>
        <taxon>Burkholderia</taxon>
        <taxon>Burkholderia cepacia complex</taxon>
    </lineage>
</organism>
<evidence type="ECO:0000313" key="6">
    <source>
        <dbReference type="Proteomes" id="UP000069001"/>
    </source>
</evidence>
<evidence type="ECO:0000313" key="5">
    <source>
        <dbReference type="EMBL" id="KVK71984.1"/>
    </source>
</evidence>
<dbReference type="Gene3D" id="3.60.130.10">
    <property type="entry name" value="Clavaminate synthase-like"/>
    <property type="match status" value="1"/>
</dbReference>
<accession>A0A118KC35</accession>
<dbReference type="GO" id="GO:0005506">
    <property type="term" value="F:iron ion binding"/>
    <property type="evidence" value="ECO:0007669"/>
    <property type="project" value="InterPro"/>
</dbReference>